<dbReference type="GO" id="GO:0016787">
    <property type="term" value="F:hydrolase activity"/>
    <property type="evidence" value="ECO:0007669"/>
    <property type="project" value="UniProtKB-KW"/>
</dbReference>
<dbReference type="AlphaFoldDB" id="A0AA38TA69"/>
<evidence type="ECO:0000256" key="2">
    <source>
        <dbReference type="ARBA" id="ARBA00022801"/>
    </source>
</evidence>
<dbReference type="InterPro" id="IPR001584">
    <property type="entry name" value="Integrase_cat-core"/>
</dbReference>
<dbReference type="Proteomes" id="UP001172457">
    <property type="component" value="Chromosome 3"/>
</dbReference>
<dbReference type="PANTHER" id="PTHR42648">
    <property type="entry name" value="TRANSPOSASE, PUTATIVE-RELATED"/>
    <property type="match status" value="1"/>
</dbReference>
<sequence>MTDQENKECGIVPQYTMPGSPRMNGVAERRNQTLKDMVRSMISHTSLPEPLWGEALETAVYILNRVPSKAVAKTPYELWTGKKPSLNHLHVWGCPAEARAYNPHERKLDSRTISCYFVGYPERSRGFKFYNPTTKSFFETGNARRRSVQNTNEGVPLVQDNNEVPPTVEQTQQTQEVPLRRSTRERRSAIPDDYIVVLQEHETQIDIREDDPINLKEALSSSNSQKWINAMADEMKSMKDNDVWDLVELPKDAKPIGYKWIFKTKKDSNAHLVAKGFTQKEDIDYKETFSPVSSKDSFRTIMALVAHYDLELHQIDVKMAFLNGNIDETIYMTQPENFALGDSKSMVCRLKKSIYGLKQASRQWYLKFHQVITSFGYEVNLVEDCVYHKFSGSSVIFLILYVDDILIATNDLALLHDTKKFLAKHFEMKDLGDASFVLGIQILRDRSRGILRLSQRRYIDKVLDRFGMLDSKSGDTPIAKGDKFSLK</sequence>
<dbReference type="InterPro" id="IPR043502">
    <property type="entry name" value="DNA/RNA_pol_sf"/>
</dbReference>
<dbReference type="InterPro" id="IPR012337">
    <property type="entry name" value="RNaseH-like_sf"/>
</dbReference>
<protein>
    <recommendedName>
        <fullName evidence="4">Integrase catalytic domain-containing protein</fullName>
    </recommendedName>
</protein>
<comment type="caution">
    <text evidence="5">The sequence shown here is derived from an EMBL/GenBank/DDBJ whole genome shotgun (WGS) entry which is preliminary data.</text>
</comment>
<dbReference type="GO" id="GO:0046872">
    <property type="term" value="F:metal ion binding"/>
    <property type="evidence" value="ECO:0007669"/>
    <property type="project" value="UniProtKB-KW"/>
</dbReference>
<dbReference type="InterPro" id="IPR057670">
    <property type="entry name" value="SH3_retrovirus"/>
</dbReference>
<dbReference type="SUPFAM" id="SSF56672">
    <property type="entry name" value="DNA/RNA polymerases"/>
    <property type="match status" value="1"/>
</dbReference>
<feature type="domain" description="Integrase catalytic" evidence="4">
    <location>
        <begin position="1"/>
        <end position="83"/>
    </location>
</feature>
<dbReference type="InterPro" id="IPR013103">
    <property type="entry name" value="RVT_2"/>
</dbReference>
<keyword evidence="6" id="KW-1185">Reference proteome</keyword>
<keyword evidence="1" id="KW-0479">Metal-binding</keyword>
<evidence type="ECO:0000313" key="6">
    <source>
        <dbReference type="Proteomes" id="UP001172457"/>
    </source>
</evidence>
<dbReference type="GO" id="GO:0003676">
    <property type="term" value="F:nucleic acid binding"/>
    <property type="evidence" value="ECO:0007669"/>
    <property type="project" value="InterPro"/>
</dbReference>
<evidence type="ECO:0000256" key="3">
    <source>
        <dbReference type="SAM" id="MobiDB-lite"/>
    </source>
</evidence>
<evidence type="ECO:0000313" key="5">
    <source>
        <dbReference type="EMBL" id="KAJ9557219.1"/>
    </source>
</evidence>
<dbReference type="InterPro" id="IPR039537">
    <property type="entry name" value="Retrotran_Ty1/copia-like"/>
</dbReference>
<dbReference type="InterPro" id="IPR036397">
    <property type="entry name" value="RNaseH_sf"/>
</dbReference>
<feature type="region of interest" description="Disordered" evidence="3">
    <location>
        <begin position="156"/>
        <end position="184"/>
    </location>
</feature>
<name>A0AA38TA69_9ASTR</name>
<dbReference type="PANTHER" id="PTHR42648:SF28">
    <property type="entry name" value="TRANSPOSON-ENCODED PROTEIN WITH RIBONUCLEASE H-LIKE AND RETROVIRUS ZINC FINGER-LIKE DOMAINS"/>
    <property type="match status" value="1"/>
</dbReference>
<organism evidence="5 6">
    <name type="scientific">Centaurea solstitialis</name>
    <name type="common">yellow star-thistle</name>
    <dbReference type="NCBI Taxonomy" id="347529"/>
    <lineage>
        <taxon>Eukaryota</taxon>
        <taxon>Viridiplantae</taxon>
        <taxon>Streptophyta</taxon>
        <taxon>Embryophyta</taxon>
        <taxon>Tracheophyta</taxon>
        <taxon>Spermatophyta</taxon>
        <taxon>Magnoliopsida</taxon>
        <taxon>eudicotyledons</taxon>
        <taxon>Gunneridae</taxon>
        <taxon>Pentapetalae</taxon>
        <taxon>asterids</taxon>
        <taxon>campanulids</taxon>
        <taxon>Asterales</taxon>
        <taxon>Asteraceae</taxon>
        <taxon>Carduoideae</taxon>
        <taxon>Cardueae</taxon>
        <taxon>Centaureinae</taxon>
        <taxon>Centaurea</taxon>
    </lineage>
</organism>
<dbReference type="SUPFAM" id="SSF53098">
    <property type="entry name" value="Ribonuclease H-like"/>
    <property type="match status" value="1"/>
</dbReference>
<evidence type="ECO:0000259" key="4">
    <source>
        <dbReference type="PROSITE" id="PS50994"/>
    </source>
</evidence>
<evidence type="ECO:0000256" key="1">
    <source>
        <dbReference type="ARBA" id="ARBA00022723"/>
    </source>
</evidence>
<accession>A0AA38TA69</accession>
<gene>
    <name evidence="5" type="ORF">OSB04_011833</name>
</gene>
<dbReference type="Gene3D" id="3.30.420.10">
    <property type="entry name" value="Ribonuclease H-like superfamily/Ribonuclease H"/>
    <property type="match status" value="1"/>
</dbReference>
<dbReference type="Pfam" id="PF07727">
    <property type="entry name" value="RVT_2"/>
    <property type="match status" value="1"/>
</dbReference>
<dbReference type="GO" id="GO:0015074">
    <property type="term" value="P:DNA integration"/>
    <property type="evidence" value="ECO:0007669"/>
    <property type="project" value="InterPro"/>
</dbReference>
<feature type="region of interest" description="Disordered" evidence="3">
    <location>
        <begin position="1"/>
        <end position="25"/>
    </location>
</feature>
<dbReference type="Pfam" id="PF25597">
    <property type="entry name" value="SH3_retrovirus"/>
    <property type="match status" value="1"/>
</dbReference>
<feature type="compositionally biased region" description="Low complexity" evidence="3">
    <location>
        <begin position="163"/>
        <end position="177"/>
    </location>
</feature>
<dbReference type="EMBL" id="JARYMX010000003">
    <property type="protein sequence ID" value="KAJ9557219.1"/>
    <property type="molecule type" value="Genomic_DNA"/>
</dbReference>
<dbReference type="PROSITE" id="PS50994">
    <property type="entry name" value="INTEGRASE"/>
    <property type="match status" value="1"/>
</dbReference>
<reference evidence="5" key="1">
    <citation type="submission" date="2023-03" db="EMBL/GenBank/DDBJ databases">
        <title>Chromosome-scale reference genome and RAD-based genetic map of yellow starthistle (Centaurea solstitialis) reveal putative structural variation and QTLs associated with invader traits.</title>
        <authorList>
            <person name="Reatini B."/>
            <person name="Cang F.A."/>
            <person name="Jiang Q."/>
            <person name="Mckibben M.T.W."/>
            <person name="Barker M.S."/>
            <person name="Rieseberg L.H."/>
            <person name="Dlugosch K.M."/>
        </authorList>
    </citation>
    <scope>NUCLEOTIDE SEQUENCE</scope>
    <source>
        <strain evidence="5">CAN-66</strain>
        <tissue evidence="5">Leaf</tissue>
    </source>
</reference>
<keyword evidence="2" id="KW-0378">Hydrolase</keyword>
<proteinExistence type="predicted"/>